<dbReference type="OrthoDB" id="6242288at2"/>
<gene>
    <name evidence="5" type="ordered locus">Shal_2523</name>
</gene>
<sequence length="1363" mass="147999">MRITKYILVAILLLLSFLSEATTPLQPLRINKDAMVSNGEFSTSFYVPNSESITVIIPNIEGFQTSAINIISPDNEVITESNAALYGVDIIEFSPVTSEEHFIALTNSWIVEITDAKAGRYTIKGLTTSLHPKIPVSVQVNDSNILFHLTIGESSVNPTVNRFMPITVFLVENGLPQSQSSVTIEVSKDGVVLQQDTVLDNGIYPDYSTNDGLYSTLFKPLSTGIYNLSVHITGINGNGEEFEANVASRFKVSVENIYIKDTYTEEVSDKDGDGYSDELILNFDTGGEFPATGRFTYSVTLGLGDEGNLVHYGSIDASENKIYAKIDGEKIRSFNYSGEFKIKNLAIEYGDQYIQWSGSLANTAFYDNDSWERDDILYLGNVTFDPIDSADNRFIDMIDVSFDVDSLLSAKFGYSATITSVSGENVGVYGNQSIDLIQGINTVTFSIPSSNFAKLQSNTALKIKYLLMYPLIKGGNVIDKSKVATSLPYSCWDFSGCSGADNSIPVTVDDDVISTGKAMYIHVAQNDLDDDGDLLKVNSLTSAQHGVAEIVGNSIQYTPTIGFEGDDVFQYEIIDLNPKNNIWKGGVALGTVRVNVKPNHEPIANADTYHVPEGVTTYFKVLDNDLDVDGDGLYISSYSEPMHGTVINYGNQLGYTPTQGYVGADNFTYTIIDFNVTTNVTKGGSATSQVSIQIGNIINQEPVAMNDSYSLTPGTQSTLDVLQNDSDLDNDSLRISGYSLPAKGIIDVTDKLITYNANIDANGTDSFAYSIADGKGGSGTAIVTITFVLENNPVVAVSDRFEVPKNTSLAINVLSNDYDIEGDSYNIARFTQPFNGSVVRGLAEELIYTPDTDFIGDDDFSYTIQDVQGNLATALVRLTVFNDQPLIIANDDTVKLFINTSVGIDVLSNDTIESTGSLSIANFSQPTNGFVTLSNNKLTYIPNTDFNGTDEFSYSITDGLGNSDSATVFVSVDSINSSPTAVQDVAYTQVGTSVSVDVLSNDYDIDIEPIKLISFERGLYGSTQLSGNNIVYQPEDGFVGKDTFTYLISDPSGAESEGIVTVSVLDNNEAPLPQDDFIEVYQGRSIIYDVLLNDVDPNGDFLYLSSVSEPVNGSAVIEDNKIKYTASVDFVGNIEVSYVVSDGKFTSSCKLTVSVLPAPNTAPIIEIVNPIDGQHFSYGSSIHLIGKAWDEEDGELSDNILWHSNIDGGLGIGERKEVLLSSGLHTITGTIIDNDQLTSSMSVSITVEQLSGQTYSNSTEHNIPDHKGYGVASSITVPVDIYSTTARVTAKISHPMLTDIAIQLISPTGKHYKLVNPGRYISNENWKIDLTKLETSKGVWVLKVNDQKKGNLGTLKQWSIQFN</sequence>
<evidence type="ECO:0000256" key="3">
    <source>
        <dbReference type="SAM" id="SignalP"/>
    </source>
</evidence>
<dbReference type="Proteomes" id="UP000001317">
    <property type="component" value="Chromosome"/>
</dbReference>
<dbReference type="Pfam" id="PF01483">
    <property type="entry name" value="P_proprotein"/>
    <property type="match status" value="1"/>
</dbReference>
<feature type="signal peptide" evidence="3">
    <location>
        <begin position="1"/>
        <end position="21"/>
    </location>
</feature>
<dbReference type="Gene3D" id="2.60.40.3440">
    <property type="match status" value="5"/>
</dbReference>
<dbReference type="eggNOG" id="COG1404">
    <property type="taxonomic scope" value="Bacteria"/>
</dbReference>
<dbReference type="PANTHER" id="PTHR34720">
    <property type="entry name" value="MICROCYSTIN DEPENDENT PROTEIN"/>
    <property type="match status" value="1"/>
</dbReference>
<evidence type="ECO:0000256" key="1">
    <source>
        <dbReference type="ARBA" id="ARBA00022670"/>
    </source>
</evidence>
<dbReference type="Gene3D" id="2.60.40.2810">
    <property type="match status" value="2"/>
</dbReference>
<dbReference type="InterPro" id="IPR002884">
    <property type="entry name" value="P_dom"/>
</dbReference>
<dbReference type="STRING" id="458817.Shal_2523"/>
<keyword evidence="6" id="KW-1185">Reference proteome</keyword>
<evidence type="ECO:0000313" key="6">
    <source>
        <dbReference type="Proteomes" id="UP000001317"/>
    </source>
</evidence>
<dbReference type="eggNOG" id="COG3291">
    <property type="taxonomic scope" value="Bacteria"/>
</dbReference>
<dbReference type="NCBIfam" id="NF012211">
    <property type="entry name" value="tand_rpt_95"/>
    <property type="match status" value="6"/>
</dbReference>
<dbReference type="PANTHER" id="PTHR34720:SF9">
    <property type="entry name" value="BLR4714 PROTEIN"/>
    <property type="match status" value="1"/>
</dbReference>
<dbReference type="Gene3D" id="2.60.120.260">
    <property type="entry name" value="Galactose-binding domain-like"/>
    <property type="match status" value="1"/>
</dbReference>
<dbReference type="GO" id="GO:0004252">
    <property type="term" value="F:serine-type endopeptidase activity"/>
    <property type="evidence" value="ECO:0007669"/>
    <property type="project" value="InterPro"/>
</dbReference>
<keyword evidence="3" id="KW-0732">Signal</keyword>
<reference evidence="5" key="1">
    <citation type="submission" date="2008-01" db="EMBL/GenBank/DDBJ databases">
        <title>Complete sequence of Shewanella halifaxensis HAW-EB4.</title>
        <authorList>
            <consortium name="US DOE Joint Genome Institute"/>
            <person name="Copeland A."/>
            <person name="Lucas S."/>
            <person name="Lapidus A."/>
            <person name="Glavina del Rio T."/>
            <person name="Dalin E."/>
            <person name="Tice H."/>
            <person name="Bruce D."/>
            <person name="Goodwin L."/>
            <person name="Pitluck S."/>
            <person name="Sims D."/>
            <person name="Brettin T."/>
            <person name="Detter J.C."/>
            <person name="Han C."/>
            <person name="Kuske C.R."/>
            <person name="Schmutz J."/>
            <person name="Larimer F."/>
            <person name="Land M."/>
            <person name="Hauser L."/>
            <person name="Kyrpides N."/>
            <person name="Kim E."/>
            <person name="Zhao J.-S."/>
            <person name="Richardson P."/>
        </authorList>
    </citation>
    <scope>NUCLEOTIDE SEQUENCE [LARGE SCALE GENOMIC DNA]</scope>
    <source>
        <strain evidence="5">HAW-EB4</strain>
    </source>
</reference>
<dbReference type="NCBIfam" id="NF041940">
    <property type="entry name" value="choice_anch_X"/>
    <property type="match status" value="1"/>
</dbReference>
<dbReference type="HOGENOM" id="CLU_264163_0_0_6"/>
<evidence type="ECO:0000259" key="4">
    <source>
        <dbReference type="PROSITE" id="PS51829"/>
    </source>
</evidence>
<dbReference type="InterPro" id="IPR008979">
    <property type="entry name" value="Galactose-bd-like_sf"/>
</dbReference>
<keyword evidence="2" id="KW-0378">Hydrolase</keyword>
<accession>B0TK61</accession>
<feature type="chain" id="PRO_5002755735" evidence="3">
    <location>
        <begin position="22"/>
        <end position="1363"/>
    </location>
</feature>
<name>B0TK61_SHEHH</name>
<organism evidence="5 6">
    <name type="scientific">Shewanella halifaxensis (strain HAW-EB4)</name>
    <dbReference type="NCBI Taxonomy" id="458817"/>
    <lineage>
        <taxon>Bacteria</taxon>
        <taxon>Pseudomonadati</taxon>
        <taxon>Pseudomonadota</taxon>
        <taxon>Gammaproteobacteria</taxon>
        <taxon>Alteromonadales</taxon>
        <taxon>Shewanellaceae</taxon>
        <taxon>Shewanella</taxon>
    </lineage>
</organism>
<proteinExistence type="predicted"/>
<keyword evidence="1" id="KW-0645">Protease</keyword>
<dbReference type="PROSITE" id="PS51829">
    <property type="entry name" value="P_HOMO_B"/>
    <property type="match status" value="1"/>
</dbReference>
<dbReference type="Pfam" id="PF17963">
    <property type="entry name" value="Big_9"/>
    <property type="match status" value="7"/>
</dbReference>
<protein>
    <submittedName>
        <fullName evidence="5">Proprotein convertase P</fullName>
    </submittedName>
</protein>
<dbReference type="KEGG" id="shl:Shal_2523"/>
<dbReference type="RefSeq" id="WP_012277608.1">
    <property type="nucleotide sequence ID" value="NC_010334.1"/>
</dbReference>
<dbReference type="eggNOG" id="COG4935">
    <property type="taxonomic scope" value="Bacteria"/>
</dbReference>
<dbReference type="GO" id="GO:0006508">
    <property type="term" value="P:proteolysis"/>
    <property type="evidence" value="ECO:0007669"/>
    <property type="project" value="UniProtKB-KW"/>
</dbReference>
<dbReference type="SUPFAM" id="SSF49785">
    <property type="entry name" value="Galactose-binding domain-like"/>
    <property type="match status" value="1"/>
</dbReference>
<evidence type="ECO:0000313" key="5">
    <source>
        <dbReference type="EMBL" id="ABZ77080.1"/>
    </source>
</evidence>
<evidence type="ECO:0000256" key="2">
    <source>
        <dbReference type="ARBA" id="ARBA00022801"/>
    </source>
</evidence>
<feature type="domain" description="P/Homo B" evidence="4">
    <location>
        <begin position="1246"/>
        <end position="1363"/>
    </location>
</feature>
<dbReference type="EMBL" id="CP000931">
    <property type="protein sequence ID" value="ABZ77080.1"/>
    <property type="molecule type" value="Genomic_DNA"/>
</dbReference>